<dbReference type="AlphaFoldDB" id="A0AB35RU44"/>
<sequence length="102" mass="11762">MCASCSLQAEYFHTVKCMYQHLVLSHPVLWLRDSSRVRTGYVSRNFLSVRGRVLAVWNGPGLGWRLRQPGERAPDENPDPCREDFVELTCEADTFQAFMLIE</sequence>
<protein>
    <submittedName>
        <fullName evidence="1">Uncharacterized protein</fullName>
    </submittedName>
</protein>
<evidence type="ECO:0000313" key="1">
    <source>
        <dbReference type="EMBL" id="MDV2865636.1"/>
    </source>
</evidence>
<proteinExistence type="predicted"/>
<comment type="caution">
    <text evidence="1">The sequence shown here is derived from an EMBL/GenBank/DDBJ whole genome shotgun (WGS) entry which is preliminary data.</text>
</comment>
<keyword evidence="2" id="KW-1185">Reference proteome</keyword>
<dbReference type="Proteomes" id="UP001286589">
    <property type="component" value="Unassembled WGS sequence"/>
</dbReference>
<dbReference type="RefSeq" id="WP_317101690.1">
    <property type="nucleotide sequence ID" value="NZ_JAWJAC010000024.1"/>
</dbReference>
<gene>
    <name evidence="1" type="ORF">R0H02_24650</name>
</gene>
<accession>A0AB35RU44</accession>
<organism evidence="1 2">
    <name type="scientific">Phytobacter ursingii</name>
    <dbReference type="NCBI Taxonomy" id="1972431"/>
    <lineage>
        <taxon>Bacteria</taxon>
        <taxon>Pseudomonadati</taxon>
        <taxon>Pseudomonadota</taxon>
        <taxon>Gammaproteobacteria</taxon>
        <taxon>Enterobacterales</taxon>
        <taxon>Enterobacteriaceae</taxon>
        <taxon>Phytobacter</taxon>
    </lineage>
</organism>
<reference evidence="1 2" key="1">
    <citation type="submission" date="2023-10" db="EMBL/GenBank/DDBJ databases">
        <title>Phytobacter spp. The emergence of a new genus of hospital-origin enterobacteria encoding carbapenemases in Argentina.</title>
        <authorList>
            <person name="Vay C."/>
            <person name="Almuzara M."/>
            <person name="Traglia G.M."/>
            <person name="Campos J."/>
        </authorList>
    </citation>
    <scope>NUCLEOTIDE SEQUENCE [LARGE SCALE GENOMIC DNA]</scope>
    <source>
        <strain evidence="1 2">CVMA36</strain>
    </source>
</reference>
<evidence type="ECO:0000313" key="2">
    <source>
        <dbReference type="Proteomes" id="UP001286589"/>
    </source>
</evidence>
<name>A0AB35RU44_9ENTR</name>
<dbReference type="EMBL" id="JAWJAC010000024">
    <property type="protein sequence ID" value="MDV2865636.1"/>
    <property type="molecule type" value="Genomic_DNA"/>
</dbReference>